<name>A0A085ZF81_9FLAO</name>
<dbReference type="InterPro" id="IPR037026">
    <property type="entry name" value="Vgr_OB-fold_dom_sf"/>
</dbReference>
<dbReference type="STRING" id="421531.IX38_12035"/>
<dbReference type="SUPFAM" id="SSF69255">
    <property type="entry name" value="gp5 N-terminal domain-like"/>
    <property type="match status" value="1"/>
</dbReference>
<dbReference type="Gene3D" id="2.30.110.50">
    <property type="match status" value="1"/>
</dbReference>
<sequence length="643" mass="70732">MKKNSSNSEKISENDIVGINRVVKLDIVIDGHIIKHFKHFRLLQSAQKHHDFELTLAHDSVGKTQNHNLSETQKFLGQRLTVTFRYKDSENESPERSFVGIITKVAFSQDKMSLGNIILKGKSPTILMDSAPHTQSFGGDQSVNTGIIAERVIKETLGSGKFDFKVDSRNKSYINYSAQYNETHYNYLARIAEAYGEQFYYDGYVLRFGSLPPAEKPIQLIYGSNVTNIQVEMNAVHTKPQFFGYDSVNHAKMLSASASVKHLGELASKAYQMNDNIFTSQSLTPAPINANISIDVDESQKSAAGNAAVQVLTVSGDTTVPFLYPGCTADIQMRKPDTNETSHFTKLMITEACHEVDARGYYTGSFEAIAEGTGFMPKHDFKMPNAEPQIATVVSNTDPLNQGRVQVQFDWQQNNTTHFIRMMSPDAGGTDQISQNRGFVAVPEVGDQVMVGFEYHHPDFPFAMGGMFHGKVGLGGGIDNHIKSIQTRSGNKVIFNDTEGSIFIEDPSGNSYFMDGKGNITVSAPKNMIFNAGENMMINVGQNMSTTVGADQSNIVGMNKTESVTMNDTQSVGAMKITSVIGDASMMITGKLTEIIDGDVHSETKKERNEVSEGKIVTQSTGTNEQHSDKTVKNNSSEKSNNF</sequence>
<dbReference type="OrthoDB" id="727155at2"/>
<dbReference type="eggNOG" id="COG3501">
    <property type="taxonomic scope" value="Bacteria"/>
</dbReference>
<comment type="caution">
    <text evidence="3">The sequence shown here is derived from an EMBL/GenBank/DDBJ whole genome shotgun (WGS) entry which is preliminary data.</text>
</comment>
<accession>A0A085ZF81</accession>
<dbReference type="SUPFAM" id="SSF69349">
    <property type="entry name" value="Phage fibre proteins"/>
    <property type="match status" value="1"/>
</dbReference>
<proteinExistence type="predicted"/>
<evidence type="ECO:0000313" key="4">
    <source>
        <dbReference type="Proteomes" id="UP000028703"/>
    </source>
</evidence>
<dbReference type="Gene3D" id="2.40.50.230">
    <property type="entry name" value="Gp5 N-terminal domain"/>
    <property type="match status" value="1"/>
</dbReference>
<feature type="compositionally biased region" description="Polar residues" evidence="1">
    <location>
        <begin position="633"/>
        <end position="643"/>
    </location>
</feature>
<feature type="compositionally biased region" description="Basic and acidic residues" evidence="1">
    <location>
        <begin position="601"/>
        <end position="613"/>
    </location>
</feature>
<feature type="region of interest" description="Disordered" evidence="1">
    <location>
        <begin position="601"/>
        <end position="643"/>
    </location>
</feature>
<organism evidence="3 4">
    <name type="scientific">Chryseobacterium luteum</name>
    <dbReference type="NCBI Taxonomy" id="421531"/>
    <lineage>
        <taxon>Bacteria</taxon>
        <taxon>Pseudomonadati</taxon>
        <taxon>Bacteroidota</taxon>
        <taxon>Flavobacteriia</taxon>
        <taxon>Flavobacteriales</taxon>
        <taxon>Weeksellaceae</taxon>
        <taxon>Chryseobacterium group</taxon>
        <taxon>Chryseobacterium</taxon>
    </lineage>
</organism>
<dbReference type="SUPFAM" id="SSF69279">
    <property type="entry name" value="Phage tail proteins"/>
    <property type="match status" value="1"/>
</dbReference>
<evidence type="ECO:0000256" key="1">
    <source>
        <dbReference type="SAM" id="MobiDB-lite"/>
    </source>
</evidence>
<dbReference type="EMBL" id="JPRO01000009">
    <property type="protein sequence ID" value="KFF03095.1"/>
    <property type="molecule type" value="Genomic_DNA"/>
</dbReference>
<dbReference type="Gene3D" id="3.55.50.10">
    <property type="entry name" value="Baseplate protein-like domains"/>
    <property type="match status" value="1"/>
</dbReference>
<reference evidence="3 4" key="1">
    <citation type="submission" date="2014-07" db="EMBL/GenBank/DDBJ databases">
        <title>Genome of Chryseobacterium luteum DSM 18605.</title>
        <authorList>
            <person name="Stropko S.J."/>
            <person name="Pipes S.E."/>
            <person name="Newman J.D."/>
        </authorList>
    </citation>
    <scope>NUCLEOTIDE SEQUENCE [LARGE SCALE GENOMIC DNA]</scope>
    <source>
        <strain evidence="3 4">DSM 18605</strain>
    </source>
</reference>
<dbReference type="AlphaFoldDB" id="A0A085ZF81"/>
<keyword evidence="4" id="KW-1185">Reference proteome</keyword>
<gene>
    <name evidence="3" type="ORF">IX38_12035</name>
</gene>
<dbReference type="Proteomes" id="UP000028703">
    <property type="component" value="Unassembled WGS sequence"/>
</dbReference>
<evidence type="ECO:0000313" key="3">
    <source>
        <dbReference type="EMBL" id="KFF03095.1"/>
    </source>
</evidence>
<dbReference type="InterPro" id="IPR006531">
    <property type="entry name" value="Gp5/Vgr_OB"/>
</dbReference>
<protein>
    <submittedName>
        <fullName evidence="3">Vgr family protein</fullName>
    </submittedName>
</protein>
<dbReference type="RefSeq" id="WP_034705161.1">
    <property type="nucleotide sequence ID" value="NZ_JPRO01000009.1"/>
</dbReference>
<feature type="domain" description="Gp5/Type VI secretion system Vgr protein OB-fold" evidence="2">
    <location>
        <begin position="390"/>
        <end position="468"/>
    </location>
</feature>
<evidence type="ECO:0000259" key="2">
    <source>
        <dbReference type="Pfam" id="PF04717"/>
    </source>
</evidence>
<dbReference type="Pfam" id="PF04717">
    <property type="entry name" value="Phage_base_V"/>
    <property type="match status" value="1"/>
</dbReference>